<dbReference type="OrthoDB" id="4929908at2"/>
<evidence type="ECO:0000313" key="3">
    <source>
        <dbReference type="Proteomes" id="UP000001192"/>
    </source>
</evidence>
<dbReference type="STRING" id="391038.Bphy_4479"/>
<protein>
    <recommendedName>
        <fullName evidence="4">Tat (Twin-arginine translocation) pathway signal sequence</fullName>
    </recommendedName>
</protein>
<dbReference type="RefSeq" id="WP_012403765.1">
    <property type="nucleotide sequence ID" value="NC_010623.1"/>
</dbReference>
<dbReference type="InterPro" id="IPR006311">
    <property type="entry name" value="TAT_signal"/>
</dbReference>
<dbReference type="EMBL" id="CP001044">
    <property type="protein sequence ID" value="ACC73593.1"/>
    <property type="molecule type" value="Genomic_DNA"/>
</dbReference>
<dbReference type="Proteomes" id="UP000001192">
    <property type="component" value="Chromosome 2"/>
</dbReference>
<evidence type="ECO:0008006" key="4">
    <source>
        <dbReference type="Google" id="ProtNLM"/>
    </source>
</evidence>
<name>B2JQQ2_PARP8</name>
<sequence>MRHRVIPIEAESAAHAHEHRAPASRTASRTLSRREWLKGTGVLIGTLAFPSILASLAPSRVWAVDMQALDSHEGAVLLAFVKQQYPHKTLDDAVYALVVKDLDAKAQKDPAVRQQLADGVKQLDATGGSDWTKRSPADQARDVAAMEGTPFFKTVRTTAIVSLYSNDMAYAHFGYGAAQGDGGYLNKGFNDLVWLPNPPALASGPIPTDS</sequence>
<evidence type="ECO:0000313" key="2">
    <source>
        <dbReference type="EMBL" id="ACC73593.1"/>
    </source>
</evidence>
<evidence type="ECO:0000256" key="1">
    <source>
        <dbReference type="SAM" id="MobiDB-lite"/>
    </source>
</evidence>
<feature type="compositionally biased region" description="Basic and acidic residues" evidence="1">
    <location>
        <begin position="12"/>
        <end position="21"/>
    </location>
</feature>
<feature type="region of interest" description="Disordered" evidence="1">
    <location>
        <begin position="11"/>
        <end position="30"/>
    </location>
</feature>
<dbReference type="KEGG" id="bph:Bphy_4479"/>
<reference evidence="3" key="1">
    <citation type="journal article" date="2014" name="Stand. Genomic Sci.">
        <title>Complete genome sequence of Burkholderia phymatum STM815(T), a broad host range and efficient nitrogen-fixing symbiont of Mimosa species.</title>
        <authorList>
            <person name="Moulin L."/>
            <person name="Klonowska A."/>
            <person name="Caroline B."/>
            <person name="Booth K."/>
            <person name="Vriezen J.A."/>
            <person name="Melkonian R."/>
            <person name="James E.K."/>
            <person name="Young J.P."/>
            <person name="Bena G."/>
            <person name="Hauser L."/>
            <person name="Land M."/>
            <person name="Kyrpides N."/>
            <person name="Bruce D."/>
            <person name="Chain P."/>
            <person name="Copeland A."/>
            <person name="Pitluck S."/>
            <person name="Woyke T."/>
            <person name="Lizotte-Waniewski M."/>
            <person name="Bristow J."/>
            <person name="Riley M."/>
        </authorList>
    </citation>
    <scope>NUCLEOTIDE SEQUENCE [LARGE SCALE GENOMIC DNA]</scope>
    <source>
        <strain evidence="3">DSM 17167 / CIP 108236 / LMG 21445 / STM815</strain>
    </source>
</reference>
<accession>B2JQQ2</accession>
<keyword evidence="3" id="KW-1185">Reference proteome</keyword>
<organism evidence="2 3">
    <name type="scientific">Paraburkholderia phymatum (strain DSM 17167 / CIP 108236 / LMG 21445 / STM815)</name>
    <name type="common">Burkholderia phymatum</name>
    <dbReference type="NCBI Taxonomy" id="391038"/>
    <lineage>
        <taxon>Bacteria</taxon>
        <taxon>Pseudomonadati</taxon>
        <taxon>Pseudomonadota</taxon>
        <taxon>Betaproteobacteria</taxon>
        <taxon>Burkholderiales</taxon>
        <taxon>Burkholderiaceae</taxon>
        <taxon>Paraburkholderia</taxon>
    </lineage>
</organism>
<dbReference type="AlphaFoldDB" id="B2JQQ2"/>
<dbReference type="eggNOG" id="ENOG502ZBQ1">
    <property type="taxonomic scope" value="Bacteria"/>
</dbReference>
<gene>
    <name evidence="2" type="ordered locus">Bphy_4479</name>
</gene>
<dbReference type="HOGENOM" id="CLU_102092_0_0_4"/>
<dbReference type="PROSITE" id="PS51318">
    <property type="entry name" value="TAT"/>
    <property type="match status" value="1"/>
</dbReference>
<proteinExistence type="predicted"/>